<evidence type="ECO:0008006" key="4">
    <source>
        <dbReference type="Google" id="ProtNLM"/>
    </source>
</evidence>
<comment type="caution">
    <text evidence="2">The sequence shown here is derived from an EMBL/GenBank/DDBJ whole genome shotgun (WGS) entry which is preliminary data.</text>
</comment>
<dbReference type="Proteomes" id="UP001243009">
    <property type="component" value="Unassembled WGS sequence"/>
</dbReference>
<evidence type="ECO:0000313" key="2">
    <source>
        <dbReference type="EMBL" id="MDO9714313.1"/>
    </source>
</evidence>
<accession>A0ABT9EDL2</accession>
<feature type="region of interest" description="Disordered" evidence="1">
    <location>
        <begin position="50"/>
        <end position="130"/>
    </location>
</feature>
<organism evidence="2 3">
    <name type="scientific">Paracraurococcus lichenis</name>
    <dbReference type="NCBI Taxonomy" id="3064888"/>
    <lineage>
        <taxon>Bacteria</taxon>
        <taxon>Pseudomonadati</taxon>
        <taxon>Pseudomonadota</taxon>
        <taxon>Alphaproteobacteria</taxon>
        <taxon>Acetobacterales</taxon>
        <taxon>Roseomonadaceae</taxon>
        <taxon>Paracraurococcus</taxon>
    </lineage>
</organism>
<sequence>MSPPGSAPLETLSLAELRELVGTLVAKVADLAAANAALKVENQALRDEVARLKGLPPRPPSRPSGMEQASGGAGPGKGGSKRSRRRRGAKRDREAVTAEVVVKAAPPPGSRFKDGVDGPQRHRCARVRVV</sequence>
<proteinExistence type="predicted"/>
<dbReference type="RefSeq" id="WP_305109147.1">
    <property type="nucleotide sequence ID" value="NZ_JAUTWS010000211.1"/>
</dbReference>
<feature type="compositionally biased region" description="Basic residues" evidence="1">
    <location>
        <begin position="121"/>
        <end position="130"/>
    </location>
</feature>
<feature type="compositionally biased region" description="Basic residues" evidence="1">
    <location>
        <begin position="79"/>
        <end position="90"/>
    </location>
</feature>
<name>A0ABT9EDL2_9PROT</name>
<evidence type="ECO:0000313" key="3">
    <source>
        <dbReference type="Proteomes" id="UP001243009"/>
    </source>
</evidence>
<keyword evidence="3" id="KW-1185">Reference proteome</keyword>
<feature type="compositionally biased region" description="Basic and acidic residues" evidence="1">
    <location>
        <begin position="111"/>
        <end position="120"/>
    </location>
</feature>
<evidence type="ECO:0000256" key="1">
    <source>
        <dbReference type="SAM" id="MobiDB-lite"/>
    </source>
</evidence>
<reference evidence="2 3" key="1">
    <citation type="submission" date="2023-08" db="EMBL/GenBank/DDBJ databases">
        <title>The draft genome sequence of Paracraurococcus sp. LOR1-02.</title>
        <authorList>
            <person name="Kingkaew E."/>
            <person name="Tanasupawat S."/>
        </authorList>
    </citation>
    <scope>NUCLEOTIDE SEQUENCE [LARGE SCALE GENOMIC DNA]</scope>
    <source>
        <strain evidence="2 3">LOR1-02</strain>
    </source>
</reference>
<gene>
    <name evidence="2" type="ORF">Q7A36_38835</name>
</gene>
<dbReference type="EMBL" id="JAUTWS010000211">
    <property type="protein sequence ID" value="MDO9714313.1"/>
    <property type="molecule type" value="Genomic_DNA"/>
</dbReference>
<protein>
    <recommendedName>
        <fullName evidence="4">Transposase</fullName>
    </recommendedName>
</protein>